<keyword evidence="1" id="KW-0472">Membrane</keyword>
<sequence length="74" mass="7694">MANAGGEDLYSTAIFQEEGSPPSTYAIVMVSLSGSLLLLVAISMAISVLRRGVLHQSDAPLTLQLFNSAIVPGC</sequence>
<gene>
    <name evidence="3" type="ORF">IHE44_0011731</name>
    <name evidence="2" type="ORF">IHE44_005419</name>
</gene>
<evidence type="ECO:0000256" key="1">
    <source>
        <dbReference type="SAM" id="Phobius"/>
    </source>
</evidence>
<reference evidence="3 4" key="2">
    <citation type="journal article" date="2021" name="J. Hered.">
        <title>Feather Gene Expression Elucidates the Developmental Basis of Plumage Iridescence in African Starlings.</title>
        <authorList>
            <person name="Rubenstein D.R."/>
            <person name="Corvelo A."/>
            <person name="MacManes M.D."/>
            <person name="Maia R."/>
            <person name="Narzisi G."/>
            <person name="Rousaki A."/>
            <person name="Vandenabeele P."/>
            <person name="Shawkey M.D."/>
            <person name="Solomon J."/>
        </authorList>
    </citation>
    <scope>NUCLEOTIDE SEQUENCE [LARGE SCALE GENOMIC DNA]</scope>
    <source>
        <strain evidence="3">SS15</strain>
    </source>
</reference>
<evidence type="ECO:0000313" key="3">
    <source>
        <dbReference type="EMBL" id="KAI1240272.1"/>
    </source>
</evidence>
<dbReference type="EMBL" id="JADDUC020000004">
    <property type="protein sequence ID" value="KAI1240272.1"/>
    <property type="molecule type" value="Genomic_DNA"/>
</dbReference>
<dbReference type="EMBL" id="JADDUC010000201">
    <property type="protein sequence ID" value="KAG0115805.1"/>
    <property type="molecule type" value="Genomic_DNA"/>
</dbReference>
<reference evidence="2" key="1">
    <citation type="submission" date="2020-10" db="EMBL/GenBank/DDBJ databases">
        <title>Feather gene expression reveals the developmental basis of iridescence in African starlings.</title>
        <authorList>
            <person name="Rubenstein D.R."/>
        </authorList>
    </citation>
    <scope>NUCLEOTIDE SEQUENCE</scope>
    <source>
        <strain evidence="2">SS15</strain>
        <tissue evidence="2">Liver</tissue>
    </source>
</reference>
<protein>
    <submittedName>
        <fullName evidence="2">Uncharacterized protein</fullName>
    </submittedName>
</protein>
<feature type="transmembrane region" description="Helical" evidence="1">
    <location>
        <begin position="25"/>
        <end position="49"/>
    </location>
</feature>
<dbReference type="AlphaFoldDB" id="A0A835NJN8"/>
<evidence type="ECO:0000313" key="2">
    <source>
        <dbReference type="EMBL" id="KAG0115805.1"/>
    </source>
</evidence>
<name>A0A835NJN8_9PASS</name>
<reference evidence="3" key="3">
    <citation type="submission" date="2022-01" db="EMBL/GenBank/DDBJ databases">
        <authorList>
            <person name="Rubenstein D.R."/>
        </authorList>
    </citation>
    <scope>NUCLEOTIDE SEQUENCE</scope>
    <source>
        <strain evidence="3">SS15</strain>
        <tissue evidence="3">Liver</tissue>
    </source>
</reference>
<proteinExistence type="predicted"/>
<comment type="caution">
    <text evidence="2">The sequence shown here is derived from an EMBL/GenBank/DDBJ whole genome shotgun (WGS) entry which is preliminary data.</text>
</comment>
<dbReference type="Proteomes" id="UP000618051">
    <property type="component" value="Unassembled WGS sequence"/>
</dbReference>
<keyword evidence="1" id="KW-0812">Transmembrane</keyword>
<organism evidence="2">
    <name type="scientific">Lamprotornis superbus</name>
    <dbReference type="NCBI Taxonomy" id="245042"/>
    <lineage>
        <taxon>Eukaryota</taxon>
        <taxon>Metazoa</taxon>
        <taxon>Chordata</taxon>
        <taxon>Craniata</taxon>
        <taxon>Vertebrata</taxon>
        <taxon>Euteleostomi</taxon>
        <taxon>Archelosauria</taxon>
        <taxon>Archosauria</taxon>
        <taxon>Dinosauria</taxon>
        <taxon>Saurischia</taxon>
        <taxon>Theropoda</taxon>
        <taxon>Coelurosauria</taxon>
        <taxon>Aves</taxon>
        <taxon>Neognathae</taxon>
        <taxon>Neoaves</taxon>
        <taxon>Telluraves</taxon>
        <taxon>Australaves</taxon>
        <taxon>Passeriformes</taxon>
        <taxon>Sturnidae</taxon>
        <taxon>Lamprotornis</taxon>
    </lineage>
</organism>
<keyword evidence="4" id="KW-1185">Reference proteome</keyword>
<accession>A0A835NJN8</accession>
<dbReference type="OrthoDB" id="9200909at2759"/>
<keyword evidence="1" id="KW-1133">Transmembrane helix</keyword>
<evidence type="ECO:0000313" key="4">
    <source>
        <dbReference type="Proteomes" id="UP000618051"/>
    </source>
</evidence>